<feature type="domain" description="Metalloenzyme" evidence="8">
    <location>
        <begin position="2"/>
        <end position="399"/>
    </location>
</feature>
<dbReference type="Proteomes" id="UP000298636">
    <property type="component" value="Chromosome"/>
</dbReference>
<dbReference type="EMBL" id="CP032998">
    <property type="protein sequence ID" value="QCI26499.1"/>
    <property type="molecule type" value="Genomic_DNA"/>
</dbReference>
<dbReference type="Gene3D" id="3.40.720.10">
    <property type="entry name" value="Alkaline Phosphatase, subunit A"/>
    <property type="match status" value="1"/>
</dbReference>
<dbReference type="GO" id="GO:0000287">
    <property type="term" value="F:magnesium ion binding"/>
    <property type="evidence" value="ECO:0007669"/>
    <property type="project" value="UniProtKB-UniRule"/>
</dbReference>
<evidence type="ECO:0000256" key="4">
    <source>
        <dbReference type="ARBA" id="ARBA00023211"/>
    </source>
</evidence>
<dbReference type="FunFam" id="3.30.70.1250:FF:000001">
    <property type="entry name" value="Phosphopentomutase"/>
    <property type="match status" value="1"/>
</dbReference>
<proteinExistence type="inferred from homology"/>
<dbReference type="Pfam" id="PF01676">
    <property type="entry name" value="Metalloenzyme"/>
    <property type="match status" value="1"/>
</dbReference>
<dbReference type="NCBIfam" id="TIGR01696">
    <property type="entry name" value="deoB"/>
    <property type="match status" value="1"/>
</dbReference>
<dbReference type="InterPro" id="IPR024052">
    <property type="entry name" value="Phosphopentomutase_DeoB_cap_sf"/>
</dbReference>
<dbReference type="GO" id="GO:0006018">
    <property type="term" value="P:2-deoxyribose 1-phosphate catabolic process"/>
    <property type="evidence" value="ECO:0007669"/>
    <property type="project" value="UniProtKB-UniRule"/>
</dbReference>
<keyword evidence="4 6" id="KW-0464">Manganese</keyword>
<sequence length="408" mass="46701">MKRVFILVLDSFGIGYSDDAYRFHDVGTNTFGHISEYCYFGRANDNRFGYLNIPNLMSLGLGKVYKYLNGHYPFGILKSSKIIGSYGYAREISSSKDTSSGHWEIAGVPVLFKWDYFNNIKNSFPSHLLKEIIIQNKLVGILGNCHASGTDILNDLGCLHIKTGKPIVYTSSDSVLQVACHEKYFGLNNLYKLCKKIRYILDKYNYNITRVIARPFIGEKKLHFIRTNNRRDFSKLPPGKTIIQKLIEERSGHVIGIGKISDIFAHVGITKNIYTAGLKNLIDSTIHEININVKDNTIVFINLVDFDSIWGHRRDVSGYSSGLEYFDFRLSEILNSLKRDDMLILTADHGCDPTWIGTNHTREYIPILLYNKFFPRYNFGYRKTFSDIAQTIAKYFSLSNMKYGESIL</sequence>
<protein>
    <recommendedName>
        <fullName evidence="6 7">Phosphopentomutase</fullName>
        <ecNumber evidence="6 7">5.4.2.7</ecNumber>
    </recommendedName>
    <alternativeName>
        <fullName evidence="6">Phosphodeoxyribomutase</fullName>
    </alternativeName>
</protein>
<accession>A0A4D6YAQ1</accession>
<comment type="similarity">
    <text evidence="1 6">Belongs to the phosphopentomutase family.</text>
</comment>
<dbReference type="EC" id="5.4.2.7" evidence="6 7"/>
<dbReference type="OrthoDB" id="9769930at2"/>
<evidence type="ECO:0000256" key="5">
    <source>
        <dbReference type="ARBA" id="ARBA00023235"/>
    </source>
</evidence>
<comment type="catalytic activity">
    <reaction evidence="6">
        <text>2-deoxy-alpha-D-ribose 1-phosphate = 2-deoxy-D-ribose 5-phosphate</text>
        <dbReference type="Rhea" id="RHEA:27658"/>
        <dbReference type="ChEBI" id="CHEBI:57259"/>
        <dbReference type="ChEBI" id="CHEBI:62877"/>
        <dbReference type="EC" id="5.4.2.7"/>
    </reaction>
</comment>
<comment type="pathway">
    <text evidence="6">Carbohydrate degradation; 2-deoxy-D-ribose 1-phosphate degradation; D-glyceraldehyde 3-phosphate and acetaldehyde from 2-deoxy-alpha-D-ribose 1-phosphate: step 1/2.</text>
</comment>
<evidence type="ECO:0000256" key="6">
    <source>
        <dbReference type="HAMAP-Rule" id="MF_00740"/>
    </source>
</evidence>
<evidence type="ECO:0000259" key="8">
    <source>
        <dbReference type="Pfam" id="PF01676"/>
    </source>
</evidence>
<dbReference type="GO" id="GO:0006015">
    <property type="term" value="P:5-phosphoribose 1-diphosphate biosynthetic process"/>
    <property type="evidence" value="ECO:0007669"/>
    <property type="project" value="UniProtKB-UniPathway"/>
</dbReference>
<comment type="catalytic activity">
    <reaction evidence="6">
        <text>alpha-D-ribose 1-phosphate = D-ribose 5-phosphate</text>
        <dbReference type="Rhea" id="RHEA:18793"/>
        <dbReference type="ChEBI" id="CHEBI:57720"/>
        <dbReference type="ChEBI" id="CHEBI:78346"/>
        <dbReference type="EC" id="5.4.2.7"/>
    </reaction>
</comment>
<dbReference type="InterPro" id="IPR010045">
    <property type="entry name" value="DeoB"/>
</dbReference>
<evidence type="ECO:0000256" key="7">
    <source>
        <dbReference type="NCBIfam" id="TIGR01696"/>
    </source>
</evidence>
<feature type="binding site" evidence="6">
    <location>
        <position position="307"/>
    </location>
    <ligand>
        <name>Mn(2+)</name>
        <dbReference type="ChEBI" id="CHEBI:29035"/>
        <label>2</label>
    </ligand>
</feature>
<dbReference type="PANTHER" id="PTHR21110:SF0">
    <property type="entry name" value="PHOSPHOPENTOMUTASE"/>
    <property type="match status" value="1"/>
</dbReference>
<dbReference type="GO" id="GO:0030145">
    <property type="term" value="F:manganese ion binding"/>
    <property type="evidence" value="ECO:0007669"/>
    <property type="project" value="UniProtKB-UniRule"/>
</dbReference>
<evidence type="ECO:0000256" key="1">
    <source>
        <dbReference type="ARBA" id="ARBA00010373"/>
    </source>
</evidence>
<dbReference type="InterPro" id="IPR017850">
    <property type="entry name" value="Alkaline_phosphatase_core_sf"/>
</dbReference>
<dbReference type="CDD" id="cd16009">
    <property type="entry name" value="PPM"/>
    <property type="match status" value="1"/>
</dbReference>
<dbReference type="PANTHER" id="PTHR21110">
    <property type="entry name" value="PHOSPHOPENTOMUTASE"/>
    <property type="match status" value="1"/>
</dbReference>
<dbReference type="SUPFAM" id="SSF143856">
    <property type="entry name" value="DeoB insert domain-like"/>
    <property type="match status" value="1"/>
</dbReference>
<comment type="function">
    <text evidence="6">Isomerase that catalyzes the conversion of deoxy-ribose 1-phosphate (dRib-1-P) and ribose 1-phosphate (Rib-1-P) to deoxy-ribose 5-phosphate (dRib-5-P) and ribose 5-phosphate (Rib-5-P), respectively.</text>
</comment>
<dbReference type="GO" id="GO:0009117">
    <property type="term" value="P:nucleotide metabolic process"/>
    <property type="evidence" value="ECO:0007669"/>
    <property type="project" value="UniProtKB-UniRule"/>
</dbReference>
<name>A0A4D6YAQ1_9GAMM</name>
<feature type="binding site" evidence="6">
    <location>
        <position position="360"/>
    </location>
    <ligand>
        <name>Mn(2+)</name>
        <dbReference type="ChEBI" id="CHEBI:29035"/>
        <label>2</label>
    </ligand>
</feature>
<comment type="subcellular location">
    <subcellularLocation>
        <location evidence="6">Cytoplasm</location>
    </subcellularLocation>
</comment>
<feature type="binding site" evidence="6">
    <location>
        <position position="349"/>
    </location>
    <ligand>
        <name>Mn(2+)</name>
        <dbReference type="ChEBI" id="CHEBI:29035"/>
        <label>1</label>
    </ligand>
</feature>
<dbReference type="SUPFAM" id="SSF53649">
    <property type="entry name" value="Alkaline phosphatase-like"/>
    <property type="match status" value="1"/>
</dbReference>
<dbReference type="UniPathway" id="UPA00087">
    <property type="reaction ID" value="UER00173"/>
</dbReference>
<keyword evidence="2 6" id="KW-0963">Cytoplasm</keyword>
<comment type="cofactor">
    <cofactor evidence="6">
        <name>Mn(2+)</name>
        <dbReference type="ChEBI" id="CHEBI:29035"/>
    </cofactor>
    <text evidence="6">Binds 2 manganese ions.</text>
</comment>
<dbReference type="AlphaFoldDB" id="A0A4D6YAQ1"/>
<dbReference type="RefSeq" id="WP_158352075.1">
    <property type="nucleotide sequence ID" value="NZ_CP032998.1"/>
</dbReference>
<feature type="binding site" evidence="6">
    <location>
        <position position="312"/>
    </location>
    <ligand>
        <name>Mn(2+)</name>
        <dbReference type="ChEBI" id="CHEBI:29035"/>
        <label>2</label>
    </ligand>
</feature>
<dbReference type="Gene3D" id="3.30.70.1250">
    <property type="entry name" value="Phosphopentomutase"/>
    <property type="match status" value="1"/>
</dbReference>
<dbReference type="HAMAP" id="MF_00740">
    <property type="entry name" value="Phosphopentomut"/>
    <property type="match status" value="1"/>
</dbReference>
<dbReference type="InterPro" id="IPR006124">
    <property type="entry name" value="Metalloenzyme"/>
</dbReference>
<keyword evidence="5 6" id="KW-0413">Isomerase</keyword>
<dbReference type="PIRSF" id="PIRSF001491">
    <property type="entry name" value="Ppentomutase"/>
    <property type="match status" value="1"/>
</dbReference>
<dbReference type="NCBIfam" id="NF003766">
    <property type="entry name" value="PRK05362.1"/>
    <property type="match status" value="1"/>
</dbReference>
<gene>
    <name evidence="6" type="primary">deoB</name>
    <name evidence="9" type="ORF">D9V79_01740</name>
</gene>
<keyword evidence="10" id="KW-1185">Reference proteome</keyword>
<organism evidence="9 10">
    <name type="scientific">Buchnera aphidicola</name>
    <name type="common">Stegophylla sp.</name>
    <dbReference type="NCBI Taxonomy" id="2315800"/>
    <lineage>
        <taxon>Bacteria</taxon>
        <taxon>Pseudomonadati</taxon>
        <taxon>Pseudomonadota</taxon>
        <taxon>Gammaproteobacteria</taxon>
        <taxon>Enterobacterales</taxon>
        <taxon>Erwiniaceae</taxon>
        <taxon>Buchnera</taxon>
    </lineage>
</organism>
<dbReference type="GO" id="GO:0005829">
    <property type="term" value="C:cytosol"/>
    <property type="evidence" value="ECO:0007669"/>
    <property type="project" value="TreeGrafter"/>
</dbReference>
<evidence type="ECO:0000313" key="9">
    <source>
        <dbReference type="EMBL" id="QCI26499.1"/>
    </source>
</evidence>
<evidence type="ECO:0000313" key="10">
    <source>
        <dbReference type="Proteomes" id="UP000298636"/>
    </source>
</evidence>
<feature type="binding site" evidence="6">
    <location>
        <position position="348"/>
    </location>
    <ligand>
        <name>Mn(2+)</name>
        <dbReference type="ChEBI" id="CHEBI:29035"/>
        <label>1</label>
    </ligand>
</feature>
<keyword evidence="3 6" id="KW-0479">Metal-binding</keyword>
<feature type="binding site" evidence="6">
    <location>
        <position position="10"/>
    </location>
    <ligand>
        <name>Mn(2+)</name>
        <dbReference type="ChEBI" id="CHEBI:29035"/>
        <label>1</label>
    </ligand>
</feature>
<evidence type="ECO:0000256" key="3">
    <source>
        <dbReference type="ARBA" id="ARBA00022723"/>
    </source>
</evidence>
<dbReference type="GO" id="GO:0008973">
    <property type="term" value="F:phosphopentomutase activity"/>
    <property type="evidence" value="ECO:0007669"/>
    <property type="project" value="UniProtKB-UniRule"/>
</dbReference>
<evidence type="ECO:0000256" key="2">
    <source>
        <dbReference type="ARBA" id="ARBA00022490"/>
    </source>
</evidence>
<reference evidence="9 10" key="1">
    <citation type="submission" date="2018-10" db="EMBL/GenBank/DDBJ databases">
        <title>Comparative functional genomics of the obligate endosymbiont Buchnera aphidicola.</title>
        <authorList>
            <person name="Chong R.A."/>
        </authorList>
    </citation>
    <scope>NUCLEOTIDE SEQUENCE [LARGE SCALE GENOMIC DNA]</scope>
    <source>
        <strain evidence="9 10">Ssp</strain>
    </source>
</reference>
<dbReference type="GO" id="GO:0043094">
    <property type="term" value="P:metabolic compound salvage"/>
    <property type="evidence" value="ECO:0007669"/>
    <property type="project" value="UniProtKB-UniRule"/>
</dbReference>